<dbReference type="RefSeq" id="WP_377905859.1">
    <property type="nucleotide sequence ID" value="NZ_JBHRZS010000007.1"/>
</dbReference>
<dbReference type="PROSITE" id="PS51257">
    <property type="entry name" value="PROKAR_LIPOPROTEIN"/>
    <property type="match status" value="1"/>
</dbReference>
<evidence type="ECO:0000313" key="3">
    <source>
        <dbReference type="Proteomes" id="UP001595805"/>
    </source>
</evidence>
<organism evidence="2 3">
    <name type="scientific">Algoriphagus namhaensis</name>
    <dbReference type="NCBI Taxonomy" id="915353"/>
    <lineage>
        <taxon>Bacteria</taxon>
        <taxon>Pseudomonadati</taxon>
        <taxon>Bacteroidota</taxon>
        <taxon>Cytophagia</taxon>
        <taxon>Cytophagales</taxon>
        <taxon>Cyclobacteriaceae</taxon>
        <taxon>Algoriphagus</taxon>
    </lineage>
</organism>
<dbReference type="Pfam" id="PF20113">
    <property type="entry name" value="DUF6503"/>
    <property type="match status" value="1"/>
</dbReference>
<name>A0ABV8AU68_9BACT</name>
<dbReference type="Proteomes" id="UP001595805">
    <property type="component" value="Unassembled WGS sequence"/>
</dbReference>
<gene>
    <name evidence="2" type="ORF">ACFOSV_09955</name>
</gene>
<evidence type="ECO:0000313" key="2">
    <source>
        <dbReference type="EMBL" id="MFC3880501.1"/>
    </source>
</evidence>
<feature type="signal peptide" evidence="1">
    <location>
        <begin position="1"/>
        <end position="18"/>
    </location>
</feature>
<reference evidence="3" key="1">
    <citation type="journal article" date="2019" name="Int. J. Syst. Evol. Microbiol.">
        <title>The Global Catalogue of Microorganisms (GCM) 10K type strain sequencing project: providing services to taxonomists for standard genome sequencing and annotation.</title>
        <authorList>
            <consortium name="The Broad Institute Genomics Platform"/>
            <consortium name="The Broad Institute Genome Sequencing Center for Infectious Disease"/>
            <person name="Wu L."/>
            <person name="Ma J."/>
        </authorList>
    </citation>
    <scope>NUCLEOTIDE SEQUENCE [LARGE SCALE GENOMIC DNA]</scope>
    <source>
        <strain evidence="3">CCUG 60523</strain>
    </source>
</reference>
<evidence type="ECO:0000256" key="1">
    <source>
        <dbReference type="SAM" id="SignalP"/>
    </source>
</evidence>
<dbReference type="EMBL" id="JBHRZS010000007">
    <property type="protein sequence ID" value="MFC3880501.1"/>
    <property type="molecule type" value="Genomic_DNA"/>
</dbReference>
<feature type="chain" id="PRO_5046123811" evidence="1">
    <location>
        <begin position="19"/>
        <end position="252"/>
    </location>
</feature>
<keyword evidence="1" id="KW-0732">Signal</keyword>
<protein>
    <submittedName>
        <fullName evidence="2">DUF6503 family protein</fullName>
    </submittedName>
</protein>
<dbReference type="InterPro" id="IPR045444">
    <property type="entry name" value="DUF6503"/>
</dbReference>
<accession>A0ABV8AU68</accession>
<proteinExistence type="predicted"/>
<comment type="caution">
    <text evidence="2">The sequence shown here is derived from an EMBL/GenBank/DDBJ whole genome shotgun (WGS) entry which is preliminary data.</text>
</comment>
<sequence length="252" mass="29143">MRKFIPVFILLVTLSACSQEKKTLPTLDPEFEKVLEAHGDWEQFYQAKAMSYQMIHETNLTKETHFINLDTRKTRIDADNFQIGFDGEQAWISPNRESFGGNSVRFYHNLYFYFYAIPYVFTDPGVTVTKVENRALNGISYPTFAAKFDSDKGDSPEDQYFMLINPETNRLEYLLYTVTFFGNPNPSLSALKYDDYRNANGLIFPRILTGYTLENNETTKVRYQVSFADILLLDEGFDESLFEKPTNGVFAD</sequence>
<keyword evidence="3" id="KW-1185">Reference proteome</keyword>